<dbReference type="Proteomes" id="UP000289340">
    <property type="component" value="Chromosome 3"/>
</dbReference>
<feature type="short sequence motif" description="VHIID" evidence="5">
    <location>
        <begin position="249"/>
        <end position="253"/>
    </location>
</feature>
<keyword evidence="3" id="KW-0804">Transcription</keyword>
<accession>A0A445L7K6</accession>
<evidence type="ECO:0000256" key="3">
    <source>
        <dbReference type="ARBA" id="ARBA00023163"/>
    </source>
</evidence>
<dbReference type="PANTHER" id="PTHR31636">
    <property type="entry name" value="OSJNBA0084A10.13 PROTEIN-RELATED"/>
    <property type="match status" value="1"/>
</dbReference>
<dbReference type="AlphaFoldDB" id="A0A445L7K6"/>
<dbReference type="EMBL" id="QZWG01000003">
    <property type="protein sequence ID" value="RZC19203.1"/>
    <property type="molecule type" value="Genomic_DNA"/>
</dbReference>
<keyword evidence="2" id="KW-0805">Transcription regulation</keyword>
<comment type="similarity">
    <text evidence="5">Belongs to the GRAS family.</text>
</comment>
<evidence type="ECO:0000256" key="6">
    <source>
        <dbReference type="SAM" id="MobiDB-lite"/>
    </source>
</evidence>
<feature type="region of interest" description="SAW" evidence="5">
    <location>
        <begin position="443"/>
        <end position="518"/>
    </location>
</feature>
<protein>
    <submittedName>
        <fullName evidence="7">Nodulation-signaling pathway 2 protein</fullName>
    </submittedName>
</protein>
<organism evidence="7 8">
    <name type="scientific">Glycine soja</name>
    <name type="common">Wild soybean</name>
    <dbReference type="NCBI Taxonomy" id="3848"/>
    <lineage>
        <taxon>Eukaryota</taxon>
        <taxon>Viridiplantae</taxon>
        <taxon>Streptophyta</taxon>
        <taxon>Embryophyta</taxon>
        <taxon>Tracheophyta</taxon>
        <taxon>Spermatophyta</taxon>
        <taxon>Magnoliopsida</taxon>
        <taxon>eudicotyledons</taxon>
        <taxon>Gunneridae</taxon>
        <taxon>Pentapetalae</taxon>
        <taxon>rosids</taxon>
        <taxon>fabids</taxon>
        <taxon>Fabales</taxon>
        <taxon>Fabaceae</taxon>
        <taxon>Papilionoideae</taxon>
        <taxon>50 kb inversion clade</taxon>
        <taxon>NPAAA clade</taxon>
        <taxon>indigoferoid/millettioid clade</taxon>
        <taxon>Phaseoleae</taxon>
        <taxon>Glycine</taxon>
        <taxon>Glycine subgen. Soja</taxon>
    </lineage>
</organism>
<comment type="caution">
    <text evidence="7">The sequence shown here is derived from an EMBL/GenBank/DDBJ whole genome shotgun (WGS) entry which is preliminary data.</text>
</comment>
<evidence type="ECO:0000256" key="2">
    <source>
        <dbReference type="ARBA" id="ARBA00023015"/>
    </source>
</evidence>
<dbReference type="Pfam" id="PF03514">
    <property type="entry name" value="GRAS"/>
    <property type="match status" value="1"/>
</dbReference>
<keyword evidence="8" id="KW-1185">Reference proteome</keyword>
<sequence>MMHPEILESSSWSSIYEVNSSTIGHQFEHYGFEVDAHVGVSVFNSLFNTPENTSSETSINTLPSIMFTNEYDHFLHYQIEKDTLQLPTLMDVYGLSMDCDDFDPILRDHQESEGDWSPTPSLDSDLSSNQKALTLPQQGMEIENQVSLPHMLEALGEAIYQGKKALKEVILRCMRQKVSPLYEPLERVAFYLCQDMETRQDDFYLKQEASKNFEAAFKAFYQGLPHGKVAHFVANLAILEALPHDSEVIHIVDFDMGEGSQWPPLIESIATLRKTLKLTAIKRGEEGSEVVSSPWKFEEIKRVLHEHARSRDLKLMVEEKEMEEVISELKKINKSVGSGKRDFYAFNCMVGLPHMGRGTSRRHATEFLNLIKSCGSRGIVTFGDARVCEKLENDLEFVSFFERHLLHYKALLESIESHFPNHFTDARSAMECLFVAPNISSLAWLQKWEEIKEESESYFQADIGLEGLRLSNAILMEVGEMLSGSEQGSYQARIEGQNDNQLTLEWKGTPLVRVSTWRKIKGQ</sequence>
<comment type="caution">
    <text evidence="5">Lacks conserved residue(s) required for the propagation of feature annotation.</text>
</comment>
<dbReference type="InterPro" id="IPR005202">
    <property type="entry name" value="TF_GRAS"/>
</dbReference>
<comment type="subcellular location">
    <subcellularLocation>
        <location evidence="1">Nucleus</location>
    </subcellularLocation>
</comment>
<feature type="compositionally biased region" description="Low complexity" evidence="6">
    <location>
        <begin position="117"/>
        <end position="128"/>
    </location>
</feature>
<evidence type="ECO:0000256" key="5">
    <source>
        <dbReference type="PROSITE-ProRule" id="PRU01191"/>
    </source>
</evidence>
<dbReference type="GO" id="GO:0005634">
    <property type="term" value="C:nucleus"/>
    <property type="evidence" value="ECO:0007669"/>
    <property type="project" value="UniProtKB-SubCell"/>
</dbReference>
<evidence type="ECO:0000313" key="7">
    <source>
        <dbReference type="EMBL" id="RZC19203.1"/>
    </source>
</evidence>
<proteinExistence type="inferred from homology"/>
<gene>
    <name evidence="7" type="ORF">D0Y65_006142</name>
</gene>
<evidence type="ECO:0000256" key="4">
    <source>
        <dbReference type="ARBA" id="ARBA00023242"/>
    </source>
</evidence>
<name>A0A445L7K6_GLYSO</name>
<reference evidence="7 8" key="1">
    <citation type="submission" date="2018-09" db="EMBL/GenBank/DDBJ databases">
        <title>A high-quality reference genome of wild soybean provides a powerful tool to mine soybean genomes.</title>
        <authorList>
            <person name="Xie M."/>
            <person name="Chung C.Y.L."/>
            <person name="Li M.-W."/>
            <person name="Wong F.-L."/>
            <person name="Chan T.-F."/>
            <person name="Lam H.-M."/>
        </authorList>
    </citation>
    <scope>NUCLEOTIDE SEQUENCE [LARGE SCALE GENOMIC DNA]</scope>
    <source>
        <strain evidence="8">cv. W05</strain>
        <tissue evidence="7">Hypocotyl of etiolated seedlings</tissue>
    </source>
</reference>
<evidence type="ECO:0000313" key="8">
    <source>
        <dbReference type="Proteomes" id="UP000289340"/>
    </source>
</evidence>
<dbReference type="Gramene" id="XM_028367626.1">
    <property type="protein sequence ID" value="XP_028223427.1"/>
    <property type="gene ID" value="LOC114404894"/>
</dbReference>
<keyword evidence="4" id="KW-0539">Nucleus</keyword>
<evidence type="ECO:0000256" key="1">
    <source>
        <dbReference type="ARBA" id="ARBA00004123"/>
    </source>
</evidence>
<feature type="region of interest" description="Disordered" evidence="6">
    <location>
        <begin position="108"/>
        <end position="128"/>
    </location>
</feature>
<dbReference type="PROSITE" id="PS50985">
    <property type="entry name" value="GRAS"/>
    <property type="match status" value="1"/>
</dbReference>